<reference evidence="2 3" key="1">
    <citation type="submission" date="2013-04" db="EMBL/GenBank/DDBJ databases">
        <title>Shimia sp. 22II-S11-Z10 Genome Sequencing.</title>
        <authorList>
            <person name="Lai Q."/>
            <person name="Li G."/>
            <person name="Shao Z."/>
        </authorList>
    </citation>
    <scope>NUCLEOTIDE SEQUENCE [LARGE SCALE GENOMIC DNA]</scope>
    <source>
        <strain evidence="3">22II-S11-Z10</strain>
    </source>
</reference>
<evidence type="ECO:0000313" key="2">
    <source>
        <dbReference type="EMBL" id="KCV83333.1"/>
    </source>
</evidence>
<dbReference type="AlphaFoldDB" id="A0A058ZP54"/>
<evidence type="ECO:0000313" key="3">
    <source>
        <dbReference type="Proteomes" id="UP000024836"/>
    </source>
</evidence>
<feature type="chain" id="PRO_5001567165" description="Secreted protein" evidence="1">
    <location>
        <begin position="21"/>
        <end position="87"/>
    </location>
</feature>
<accession>A0A058ZP54</accession>
<feature type="signal peptide" evidence="1">
    <location>
        <begin position="1"/>
        <end position="20"/>
    </location>
</feature>
<protein>
    <recommendedName>
        <fullName evidence="4">Secreted protein</fullName>
    </recommendedName>
</protein>
<dbReference type="STRING" id="1461693.ATO10_01190"/>
<proteinExistence type="predicted"/>
<dbReference type="EMBL" id="AQQY01000001">
    <property type="protein sequence ID" value="KCV83333.1"/>
    <property type="molecule type" value="Genomic_DNA"/>
</dbReference>
<comment type="caution">
    <text evidence="2">The sequence shown here is derived from an EMBL/GenBank/DDBJ whole genome shotgun (WGS) entry which is preliminary data.</text>
</comment>
<keyword evidence="1" id="KW-0732">Signal</keyword>
<sequence length="87" mass="8508">MIRMFTAAAALALASTASFAQNAPSEGVPAPQATQSLEGLALLNAGPSGIVLTEAGLALFAGIGFIGVVTVIDGDDTVSTTSTPSTN</sequence>
<organism evidence="2 3">
    <name type="scientific">Actibacterium atlanticum</name>
    <dbReference type="NCBI Taxonomy" id="1461693"/>
    <lineage>
        <taxon>Bacteria</taxon>
        <taxon>Pseudomonadati</taxon>
        <taxon>Pseudomonadota</taxon>
        <taxon>Alphaproteobacteria</taxon>
        <taxon>Rhodobacterales</taxon>
        <taxon>Roseobacteraceae</taxon>
        <taxon>Actibacterium</taxon>
    </lineage>
</organism>
<name>A0A058ZP54_9RHOB</name>
<evidence type="ECO:0000256" key="1">
    <source>
        <dbReference type="SAM" id="SignalP"/>
    </source>
</evidence>
<gene>
    <name evidence="2" type="ORF">ATO10_01190</name>
</gene>
<dbReference type="RefSeq" id="WP_035246963.1">
    <property type="nucleotide sequence ID" value="NZ_AQQY01000001.1"/>
</dbReference>
<evidence type="ECO:0008006" key="4">
    <source>
        <dbReference type="Google" id="ProtNLM"/>
    </source>
</evidence>
<dbReference type="Proteomes" id="UP000024836">
    <property type="component" value="Unassembled WGS sequence"/>
</dbReference>
<keyword evidence="3" id="KW-1185">Reference proteome</keyword>